<evidence type="ECO:0000259" key="3">
    <source>
        <dbReference type="Pfam" id="PF03914"/>
    </source>
</evidence>
<gene>
    <name evidence="4" type="primary">NOC3L</name>
    <name evidence="4" type="ORF">ATANTOWER_024145</name>
</gene>
<accession>A0ABU7B526</accession>
<evidence type="ECO:0000256" key="2">
    <source>
        <dbReference type="SAM" id="Phobius"/>
    </source>
</evidence>
<keyword evidence="2" id="KW-0472">Membrane</keyword>
<organism evidence="4 5">
    <name type="scientific">Ataeniobius toweri</name>
    <dbReference type="NCBI Taxonomy" id="208326"/>
    <lineage>
        <taxon>Eukaryota</taxon>
        <taxon>Metazoa</taxon>
        <taxon>Chordata</taxon>
        <taxon>Craniata</taxon>
        <taxon>Vertebrata</taxon>
        <taxon>Euteleostomi</taxon>
        <taxon>Actinopterygii</taxon>
        <taxon>Neopterygii</taxon>
        <taxon>Teleostei</taxon>
        <taxon>Neoteleostei</taxon>
        <taxon>Acanthomorphata</taxon>
        <taxon>Ovalentaria</taxon>
        <taxon>Atherinomorphae</taxon>
        <taxon>Cyprinodontiformes</taxon>
        <taxon>Goodeidae</taxon>
        <taxon>Ataeniobius</taxon>
    </lineage>
</organism>
<dbReference type="PANTHER" id="PTHR14428:SF5">
    <property type="entry name" value="NUCLEOLAR COMPLEX PROTEIN 3 HOMOLOG"/>
    <property type="match status" value="1"/>
</dbReference>
<comment type="similarity">
    <text evidence="1">Belongs to the CBF/MAK21 family.</text>
</comment>
<protein>
    <submittedName>
        <fullName evidence="4">Nucleolar complex protein 3</fullName>
    </submittedName>
</protein>
<dbReference type="InterPro" id="IPR016903">
    <property type="entry name" value="Nucleolar_cplx-assoc_3"/>
</dbReference>
<reference evidence="4 5" key="1">
    <citation type="submission" date="2021-07" db="EMBL/GenBank/DDBJ databases">
        <authorList>
            <person name="Palmer J.M."/>
        </authorList>
    </citation>
    <scope>NUCLEOTIDE SEQUENCE [LARGE SCALE GENOMIC DNA]</scope>
    <source>
        <strain evidence="4 5">AT_MEX2019</strain>
        <tissue evidence="4">Muscle</tissue>
    </source>
</reference>
<keyword evidence="2" id="KW-0812">Transmembrane</keyword>
<dbReference type="EMBL" id="JAHUTI010039883">
    <property type="protein sequence ID" value="MED6244783.1"/>
    <property type="molecule type" value="Genomic_DNA"/>
</dbReference>
<dbReference type="Pfam" id="PF03914">
    <property type="entry name" value="CBF"/>
    <property type="match status" value="1"/>
</dbReference>
<dbReference type="PANTHER" id="PTHR14428">
    <property type="entry name" value="NUCLEOLAR COMPLEX PROTEIN 3"/>
    <property type="match status" value="1"/>
</dbReference>
<feature type="transmembrane region" description="Helical" evidence="2">
    <location>
        <begin position="192"/>
        <end position="218"/>
    </location>
</feature>
<feature type="non-terminal residue" evidence="4">
    <location>
        <position position="1"/>
    </location>
</feature>
<comment type="caution">
    <text evidence="4">The sequence shown here is derived from an EMBL/GenBank/DDBJ whole genome shotgun (WGS) entry which is preliminary data.</text>
</comment>
<evidence type="ECO:0000313" key="4">
    <source>
        <dbReference type="EMBL" id="MED6244783.1"/>
    </source>
</evidence>
<keyword evidence="5" id="KW-1185">Reference proteome</keyword>
<dbReference type="InterPro" id="IPR005612">
    <property type="entry name" value="CCAAT-binding_factor"/>
</dbReference>
<evidence type="ECO:0000313" key="5">
    <source>
        <dbReference type="Proteomes" id="UP001345963"/>
    </source>
</evidence>
<keyword evidence="2" id="KW-1133">Transmembrane helix</keyword>
<sequence length="247" mass="28077">DALNIDPMNFYSQLYRILMRLHAGAPNDDIIIVLRCLDAMLTRRRKQVTLQRAMAFLKRLSTLSMHVMPNASVGILAANRATMHSFPKCDFLLDNEIQGSGFYLPELDEPEHCSAQNTALWELHTLQRHFHPVVRRFAGHLSHGAPSDGSSALSVELCRRSPLELFEDYSVKDMTFNPPVAPPASKKKVGKILLIFSHVFILIVMFMLCVGVCVHPHAALHFLLFRISLWSERHCWTTSCRNNWIAS</sequence>
<dbReference type="Proteomes" id="UP001345963">
    <property type="component" value="Unassembled WGS sequence"/>
</dbReference>
<name>A0ABU7B526_9TELE</name>
<feature type="domain" description="CCAAT-binding factor" evidence="3">
    <location>
        <begin position="6"/>
        <end position="138"/>
    </location>
</feature>
<evidence type="ECO:0000256" key="1">
    <source>
        <dbReference type="ARBA" id="ARBA00007797"/>
    </source>
</evidence>
<proteinExistence type="inferred from homology"/>